<protein>
    <submittedName>
        <fullName evidence="3">Uncharacterized protein</fullName>
    </submittedName>
</protein>
<dbReference type="Proteomes" id="UP000013034">
    <property type="component" value="Unassembled WGS sequence"/>
</dbReference>
<name>A0A1E7RAQ3_9GAMM</name>
<dbReference type="RefSeq" id="WP_004656383.1">
    <property type="nucleotide sequence ID" value="NZ_CP158965.1"/>
</dbReference>
<dbReference type="InterPro" id="IPR010239">
    <property type="entry name" value="CHP02001"/>
</dbReference>
<reference evidence="3 5" key="2">
    <citation type="submission" date="2017-12" db="EMBL/GenBank/DDBJ databases">
        <title>Draft Genome sequences of multiple microbial strains isolated from spacecraft associated surfaces.</title>
        <authorList>
            <person name="Seuylemezian A."/>
            <person name="Vaishampayan P."/>
            <person name="Venkateswaran K."/>
        </authorList>
    </citation>
    <scope>NUCLEOTIDE SEQUENCE [LARGE SCALE GENOMIC DNA]</scope>
    <source>
        <strain evidence="3 5">2P01AA</strain>
    </source>
</reference>
<evidence type="ECO:0000256" key="1">
    <source>
        <dbReference type="SAM" id="SignalP"/>
    </source>
</evidence>
<gene>
    <name evidence="3" type="ORF">CW311_05250</name>
    <name evidence="2" type="ORF">F993_03166</name>
</gene>
<sequence length="262" mass="28664">MMKFACKAAVLGMLTTASTLSLAEESKLPFPGTVTGNVNVVSSYNLRGMTNSPESDTPAVQGGLDYSHDSGFYLGYWFSTLTAAYADFNTSPTDVKEEKKSFENDFYAGYKGKITEDLGYQIGGTIYYYYPGWESTGYETILGLSYKDFSITAQTLLNNVTFGNKGDTYFLATYAPKLAGGFTGKAQVAAYYYGDDDEYLAYQAKAGDVTKTDFAFRHATLGLSHPLGNTGATWSLDYIFGGYTRDETKQKNKVVLALGYAF</sequence>
<dbReference type="Pfam" id="PF09694">
    <property type="entry name" value="Gcw_chp"/>
    <property type="match status" value="1"/>
</dbReference>
<evidence type="ECO:0000313" key="4">
    <source>
        <dbReference type="Proteomes" id="UP000013034"/>
    </source>
</evidence>
<accession>A0A1E7RAQ3</accession>
<dbReference type="EMBL" id="PISJ01000007">
    <property type="protein sequence ID" value="PKF35187.1"/>
    <property type="molecule type" value="Genomic_DNA"/>
</dbReference>
<comment type="caution">
    <text evidence="3">The sequence shown here is derived from an EMBL/GenBank/DDBJ whole genome shotgun (WGS) entry which is preliminary data.</text>
</comment>
<feature type="signal peptide" evidence="1">
    <location>
        <begin position="1"/>
        <end position="23"/>
    </location>
</feature>
<feature type="chain" id="PRO_5009201414" evidence="1">
    <location>
        <begin position="24"/>
        <end position="262"/>
    </location>
</feature>
<dbReference type="OrthoDB" id="9793561at2"/>
<dbReference type="AlphaFoldDB" id="A0A1E7RAQ3"/>
<reference evidence="2 4" key="1">
    <citation type="submission" date="2013-02" db="EMBL/GenBank/DDBJ databases">
        <title>The Genome Sequence of Acinetobacter sp. NIPH 809.</title>
        <authorList>
            <consortium name="The Broad Institute Genome Sequencing Platform"/>
            <consortium name="The Broad Institute Genome Sequencing Center for Infectious Disease"/>
            <person name="Cerqueira G."/>
            <person name="Feldgarden M."/>
            <person name="Courvalin P."/>
            <person name="Perichon B."/>
            <person name="Grillot-Courvalin C."/>
            <person name="Clermont D."/>
            <person name="Rocha E."/>
            <person name="Yoon E.-J."/>
            <person name="Nemec A."/>
            <person name="Walker B."/>
            <person name="Young S.K."/>
            <person name="Zeng Q."/>
            <person name="Gargeya S."/>
            <person name="Fitzgerald M."/>
            <person name="Haas B."/>
            <person name="Abouelleil A."/>
            <person name="Alvarado L."/>
            <person name="Arachchi H.M."/>
            <person name="Berlin A.M."/>
            <person name="Chapman S.B."/>
            <person name="Dewar J."/>
            <person name="Goldberg J."/>
            <person name="Griggs A."/>
            <person name="Gujja S."/>
            <person name="Hansen M."/>
            <person name="Howarth C."/>
            <person name="Imamovic A."/>
            <person name="Larimer J."/>
            <person name="McCowan C."/>
            <person name="Murphy C."/>
            <person name="Neiman D."/>
            <person name="Pearson M."/>
            <person name="Priest M."/>
            <person name="Roberts A."/>
            <person name="Saif S."/>
            <person name="Shea T."/>
            <person name="Sisk P."/>
            <person name="Sykes S."/>
            <person name="Wortman J."/>
            <person name="Nusbaum C."/>
            <person name="Birren B."/>
        </authorList>
    </citation>
    <scope>NUCLEOTIDE SEQUENCE [LARGE SCALE GENOMIC DNA]</scope>
    <source>
        <strain evidence="2 4">NIPH 809</strain>
    </source>
</reference>
<dbReference type="Proteomes" id="UP000233553">
    <property type="component" value="Unassembled WGS sequence"/>
</dbReference>
<evidence type="ECO:0000313" key="5">
    <source>
        <dbReference type="Proteomes" id="UP000233553"/>
    </source>
</evidence>
<dbReference type="NCBIfam" id="TIGR02001">
    <property type="entry name" value="gcw_chp"/>
    <property type="match status" value="1"/>
</dbReference>
<keyword evidence="4" id="KW-1185">Reference proteome</keyword>
<dbReference type="EMBL" id="APOI01000028">
    <property type="protein sequence ID" value="ENU22273.1"/>
    <property type="molecule type" value="Genomic_DNA"/>
</dbReference>
<evidence type="ECO:0000313" key="2">
    <source>
        <dbReference type="EMBL" id="ENU22273.1"/>
    </source>
</evidence>
<proteinExistence type="predicted"/>
<keyword evidence="1" id="KW-0732">Signal</keyword>
<organism evidence="3 5">
    <name type="scientific">Acinetobacter proteolyticus</name>
    <dbReference type="NCBI Taxonomy" id="1776741"/>
    <lineage>
        <taxon>Bacteria</taxon>
        <taxon>Pseudomonadati</taxon>
        <taxon>Pseudomonadota</taxon>
        <taxon>Gammaproteobacteria</taxon>
        <taxon>Moraxellales</taxon>
        <taxon>Moraxellaceae</taxon>
        <taxon>Acinetobacter</taxon>
    </lineage>
</organism>
<evidence type="ECO:0000313" key="3">
    <source>
        <dbReference type="EMBL" id="PKF35187.1"/>
    </source>
</evidence>